<evidence type="ECO:0000256" key="1">
    <source>
        <dbReference type="SAM" id="MobiDB-lite"/>
    </source>
</evidence>
<evidence type="ECO:0000313" key="2">
    <source>
        <dbReference type="EMBL" id="EFX61092.1"/>
    </source>
</evidence>
<feature type="compositionally biased region" description="Basic and acidic residues" evidence="1">
    <location>
        <begin position="32"/>
        <end position="45"/>
    </location>
</feature>
<dbReference type="InParanoid" id="E9I4I8"/>
<feature type="region of interest" description="Disordered" evidence="1">
    <location>
        <begin position="1"/>
        <end position="51"/>
    </location>
</feature>
<sequence length="51" mass="5590">MDPSTGVNNHMKGGKRVKEKSLSLVTISPVDPKAEPSNREKKFQSEPKPGQ</sequence>
<dbReference type="AlphaFoldDB" id="E9I4I8"/>
<keyword evidence="3" id="KW-1185">Reference proteome</keyword>
<dbReference type="KEGG" id="dpx:DAPPUDRAFT_340658"/>
<gene>
    <name evidence="2" type="ORF">DAPPUDRAFT_340658</name>
</gene>
<dbReference type="EMBL" id="GL735063">
    <property type="protein sequence ID" value="EFX61092.1"/>
    <property type="molecule type" value="Genomic_DNA"/>
</dbReference>
<dbReference type="HOGENOM" id="CLU_3108507_0_0_1"/>
<dbReference type="Proteomes" id="UP000000305">
    <property type="component" value="Unassembled WGS sequence"/>
</dbReference>
<reference evidence="2 3" key="1">
    <citation type="journal article" date="2011" name="Science">
        <title>The ecoresponsive genome of Daphnia pulex.</title>
        <authorList>
            <person name="Colbourne J.K."/>
            <person name="Pfrender M.E."/>
            <person name="Gilbert D."/>
            <person name="Thomas W.K."/>
            <person name="Tucker A."/>
            <person name="Oakley T.H."/>
            <person name="Tokishita S."/>
            <person name="Aerts A."/>
            <person name="Arnold G.J."/>
            <person name="Basu M.K."/>
            <person name="Bauer D.J."/>
            <person name="Caceres C.E."/>
            <person name="Carmel L."/>
            <person name="Casola C."/>
            <person name="Choi J.H."/>
            <person name="Detter J.C."/>
            <person name="Dong Q."/>
            <person name="Dusheyko S."/>
            <person name="Eads B.D."/>
            <person name="Frohlich T."/>
            <person name="Geiler-Samerotte K.A."/>
            <person name="Gerlach D."/>
            <person name="Hatcher P."/>
            <person name="Jogdeo S."/>
            <person name="Krijgsveld J."/>
            <person name="Kriventseva E.V."/>
            <person name="Kultz D."/>
            <person name="Laforsch C."/>
            <person name="Lindquist E."/>
            <person name="Lopez J."/>
            <person name="Manak J.R."/>
            <person name="Muller J."/>
            <person name="Pangilinan J."/>
            <person name="Patwardhan R.P."/>
            <person name="Pitluck S."/>
            <person name="Pritham E.J."/>
            <person name="Rechtsteiner A."/>
            <person name="Rho M."/>
            <person name="Rogozin I.B."/>
            <person name="Sakarya O."/>
            <person name="Salamov A."/>
            <person name="Schaack S."/>
            <person name="Shapiro H."/>
            <person name="Shiga Y."/>
            <person name="Skalitzky C."/>
            <person name="Smith Z."/>
            <person name="Souvorov A."/>
            <person name="Sung W."/>
            <person name="Tang Z."/>
            <person name="Tsuchiya D."/>
            <person name="Tu H."/>
            <person name="Vos H."/>
            <person name="Wang M."/>
            <person name="Wolf Y.I."/>
            <person name="Yamagata H."/>
            <person name="Yamada T."/>
            <person name="Ye Y."/>
            <person name="Shaw J.R."/>
            <person name="Andrews J."/>
            <person name="Crease T.J."/>
            <person name="Tang H."/>
            <person name="Lucas S.M."/>
            <person name="Robertson H.M."/>
            <person name="Bork P."/>
            <person name="Koonin E.V."/>
            <person name="Zdobnov E.M."/>
            <person name="Grigoriev I.V."/>
            <person name="Lynch M."/>
            <person name="Boore J.L."/>
        </authorList>
    </citation>
    <scope>NUCLEOTIDE SEQUENCE [LARGE SCALE GENOMIC DNA]</scope>
</reference>
<name>E9I4I8_DAPPU</name>
<accession>E9I4I8</accession>
<evidence type="ECO:0000313" key="3">
    <source>
        <dbReference type="Proteomes" id="UP000000305"/>
    </source>
</evidence>
<proteinExistence type="predicted"/>
<protein>
    <submittedName>
        <fullName evidence="2">Uncharacterized protein</fullName>
    </submittedName>
</protein>
<organism evidence="2 3">
    <name type="scientific">Daphnia pulex</name>
    <name type="common">Water flea</name>
    <dbReference type="NCBI Taxonomy" id="6669"/>
    <lineage>
        <taxon>Eukaryota</taxon>
        <taxon>Metazoa</taxon>
        <taxon>Ecdysozoa</taxon>
        <taxon>Arthropoda</taxon>
        <taxon>Crustacea</taxon>
        <taxon>Branchiopoda</taxon>
        <taxon>Diplostraca</taxon>
        <taxon>Cladocera</taxon>
        <taxon>Anomopoda</taxon>
        <taxon>Daphniidae</taxon>
        <taxon>Daphnia</taxon>
    </lineage>
</organism>